<protein>
    <recommendedName>
        <fullName evidence="4">HIT domain-containing protein</fullName>
    </recommendedName>
</protein>
<feature type="compositionally biased region" description="Polar residues" evidence="1">
    <location>
        <begin position="259"/>
        <end position="268"/>
    </location>
</feature>
<gene>
    <name evidence="2" type="ORF">OBBRIDRAFT_787228</name>
</gene>
<evidence type="ECO:0000313" key="2">
    <source>
        <dbReference type="EMBL" id="OCH96656.1"/>
    </source>
</evidence>
<organism evidence="2 3">
    <name type="scientific">Obba rivulosa</name>
    <dbReference type="NCBI Taxonomy" id="1052685"/>
    <lineage>
        <taxon>Eukaryota</taxon>
        <taxon>Fungi</taxon>
        <taxon>Dikarya</taxon>
        <taxon>Basidiomycota</taxon>
        <taxon>Agaricomycotina</taxon>
        <taxon>Agaricomycetes</taxon>
        <taxon>Polyporales</taxon>
        <taxon>Gelatoporiaceae</taxon>
        <taxon>Obba</taxon>
    </lineage>
</organism>
<dbReference type="Proteomes" id="UP000250043">
    <property type="component" value="Unassembled WGS sequence"/>
</dbReference>
<sequence length="296" mass="31701">MAFAPKAGCPMCGIVASGLHTPTHSPSPNATSFPTSSQHPEILWTDDSFTIYRERANPVSSKGHIIIVFNLHVPSLYTLSSSDLPLLVTLRDLGSRILSSLQAPSSLPSPSNSPYLPPTSPTSMTPNTSSMPQHLLSPPEQQDSITSDAFRIGFITPPFKDNKIPVTDHLHAHAYILPADRMGWWRGLAYSPVAWYAVDDLIAEIREESSNNRVRGTKGRPIDSVPHAGARRGTADGFETTDAGLGTIDIEGGELSPRISITSVGSSGDTRRRAQGVHTPPVAGPSSGAHIPHLRV</sequence>
<feature type="region of interest" description="Disordered" evidence="1">
    <location>
        <begin position="101"/>
        <end position="142"/>
    </location>
</feature>
<feature type="region of interest" description="Disordered" evidence="1">
    <location>
        <begin position="212"/>
        <end position="244"/>
    </location>
</feature>
<dbReference type="AlphaFoldDB" id="A0A8E2DVV4"/>
<accession>A0A8E2DVV4</accession>
<keyword evidence="3" id="KW-1185">Reference proteome</keyword>
<dbReference type="OrthoDB" id="3361363at2759"/>
<feature type="compositionally biased region" description="Low complexity" evidence="1">
    <location>
        <begin position="101"/>
        <end position="114"/>
    </location>
</feature>
<evidence type="ECO:0000313" key="3">
    <source>
        <dbReference type="Proteomes" id="UP000250043"/>
    </source>
</evidence>
<dbReference type="SUPFAM" id="SSF54197">
    <property type="entry name" value="HIT-like"/>
    <property type="match status" value="1"/>
</dbReference>
<feature type="region of interest" description="Disordered" evidence="1">
    <location>
        <begin position="258"/>
        <end position="296"/>
    </location>
</feature>
<evidence type="ECO:0008006" key="4">
    <source>
        <dbReference type="Google" id="ProtNLM"/>
    </source>
</evidence>
<name>A0A8E2DVV4_9APHY</name>
<dbReference type="EMBL" id="KV722330">
    <property type="protein sequence ID" value="OCH96656.1"/>
    <property type="molecule type" value="Genomic_DNA"/>
</dbReference>
<proteinExistence type="predicted"/>
<dbReference type="Gene3D" id="3.30.428.10">
    <property type="entry name" value="HIT-like"/>
    <property type="match status" value="1"/>
</dbReference>
<dbReference type="InterPro" id="IPR036265">
    <property type="entry name" value="HIT-like_sf"/>
</dbReference>
<evidence type="ECO:0000256" key="1">
    <source>
        <dbReference type="SAM" id="MobiDB-lite"/>
    </source>
</evidence>
<feature type="compositionally biased region" description="Low complexity" evidence="1">
    <location>
        <begin position="121"/>
        <end position="133"/>
    </location>
</feature>
<reference evidence="2 3" key="1">
    <citation type="submission" date="2016-07" db="EMBL/GenBank/DDBJ databases">
        <title>Draft genome of the white-rot fungus Obba rivulosa 3A-2.</title>
        <authorList>
            <consortium name="DOE Joint Genome Institute"/>
            <person name="Miettinen O."/>
            <person name="Riley R."/>
            <person name="Acob R."/>
            <person name="Barry K."/>
            <person name="Cullen D."/>
            <person name="De Vries R."/>
            <person name="Hainaut M."/>
            <person name="Hatakka A."/>
            <person name="Henrissat B."/>
            <person name="Hilden K."/>
            <person name="Kuo R."/>
            <person name="Labutti K."/>
            <person name="Lipzen A."/>
            <person name="Makela M.R."/>
            <person name="Sandor L."/>
            <person name="Spatafora J.W."/>
            <person name="Grigoriev I.V."/>
            <person name="Hibbett D.S."/>
        </authorList>
    </citation>
    <scope>NUCLEOTIDE SEQUENCE [LARGE SCALE GENOMIC DNA]</scope>
    <source>
        <strain evidence="2 3">3A-2</strain>
    </source>
</reference>